<dbReference type="HAMAP" id="MF_01474">
    <property type="entry name" value="Ribosomal_eS19"/>
    <property type="match status" value="1"/>
</dbReference>
<evidence type="ECO:0000256" key="5">
    <source>
        <dbReference type="HAMAP-Rule" id="MF_01474"/>
    </source>
</evidence>
<accession>A0A147JVS2</accession>
<protein>
    <recommendedName>
        <fullName evidence="4 5">Small ribosomal subunit protein eS19</fullName>
    </recommendedName>
</protein>
<dbReference type="Pfam" id="PF01090">
    <property type="entry name" value="Ribosomal_S19e"/>
    <property type="match status" value="1"/>
</dbReference>
<evidence type="ECO:0000256" key="4">
    <source>
        <dbReference type="ARBA" id="ARBA00035143"/>
    </source>
</evidence>
<organism evidence="6 7">
    <name type="scientific">Hadarchaeum yellowstonense</name>
    <dbReference type="NCBI Taxonomy" id="1776334"/>
    <lineage>
        <taxon>Archaea</taxon>
        <taxon>Methanobacteriati</taxon>
        <taxon>Candidatus Hadarchaeota</taxon>
        <taxon>Candidatus Hadarchaeia</taxon>
        <taxon>Candidatus Hadarchaeales</taxon>
        <taxon>Candidatus Hadarchaeaceae</taxon>
        <taxon>Candidatus Hadarchaeum</taxon>
    </lineage>
</organism>
<keyword evidence="2 5" id="KW-0689">Ribosomal protein</keyword>
<evidence type="ECO:0000313" key="7">
    <source>
        <dbReference type="Proteomes" id="UP000074294"/>
    </source>
</evidence>
<dbReference type="GO" id="GO:0003723">
    <property type="term" value="F:RNA binding"/>
    <property type="evidence" value="ECO:0007669"/>
    <property type="project" value="TreeGrafter"/>
</dbReference>
<dbReference type="GO" id="GO:0000028">
    <property type="term" value="P:ribosomal small subunit assembly"/>
    <property type="evidence" value="ECO:0007669"/>
    <property type="project" value="TreeGrafter"/>
</dbReference>
<evidence type="ECO:0000256" key="3">
    <source>
        <dbReference type="ARBA" id="ARBA00023274"/>
    </source>
</evidence>
<dbReference type="GO" id="GO:0003735">
    <property type="term" value="F:structural constituent of ribosome"/>
    <property type="evidence" value="ECO:0007669"/>
    <property type="project" value="InterPro"/>
</dbReference>
<dbReference type="GO" id="GO:0022627">
    <property type="term" value="C:cytosolic small ribosomal subunit"/>
    <property type="evidence" value="ECO:0007669"/>
    <property type="project" value="TreeGrafter"/>
</dbReference>
<dbReference type="InterPro" id="IPR036390">
    <property type="entry name" value="WH_DNA-bd_sf"/>
</dbReference>
<dbReference type="Proteomes" id="UP000074294">
    <property type="component" value="Unassembled WGS sequence"/>
</dbReference>
<dbReference type="FunFam" id="1.10.10.10:FF:000449">
    <property type="entry name" value="30S ribosomal protein S19e"/>
    <property type="match status" value="1"/>
</dbReference>
<dbReference type="PANTHER" id="PTHR11710">
    <property type="entry name" value="40S RIBOSOMAL PROTEIN S19"/>
    <property type="match status" value="1"/>
</dbReference>
<dbReference type="AlphaFoldDB" id="A0A147JVS2"/>
<comment type="subunit">
    <text evidence="5">Part of the 30S ribosomal subunit.</text>
</comment>
<dbReference type="PANTHER" id="PTHR11710:SF0">
    <property type="entry name" value="40S RIBOSOMAL PROTEIN S19"/>
    <property type="match status" value="1"/>
</dbReference>
<evidence type="ECO:0000256" key="1">
    <source>
        <dbReference type="ARBA" id="ARBA00010014"/>
    </source>
</evidence>
<comment type="caution">
    <text evidence="6">The sequence shown here is derived from an EMBL/GenBank/DDBJ whole genome shotgun (WGS) entry which is preliminary data.</text>
</comment>
<name>A0A147JVS2_HADYE</name>
<dbReference type="EMBL" id="LQMQ01000039">
    <property type="protein sequence ID" value="KUO40550.1"/>
    <property type="molecule type" value="Genomic_DNA"/>
</dbReference>
<dbReference type="SUPFAM" id="SSF46785">
    <property type="entry name" value="Winged helix' DNA-binding domain"/>
    <property type="match status" value="1"/>
</dbReference>
<evidence type="ECO:0000313" key="6">
    <source>
        <dbReference type="EMBL" id="KUO40550.1"/>
    </source>
</evidence>
<dbReference type="STRING" id="1776334.APZ16_05035"/>
<dbReference type="InterPro" id="IPR018277">
    <property type="entry name" value="Ribosomal_eS19_CS"/>
</dbReference>
<dbReference type="SMART" id="SM01413">
    <property type="entry name" value="Ribosomal_S19e"/>
    <property type="match status" value="1"/>
</dbReference>
<dbReference type="Gene3D" id="1.10.10.10">
    <property type="entry name" value="Winged helix-like DNA-binding domain superfamily/Winged helix DNA-binding domain"/>
    <property type="match status" value="1"/>
</dbReference>
<dbReference type="NCBIfam" id="NF006811">
    <property type="entry name" value="PRK09333.1"/>
    <property type="match status" value="1"/>
</dbReference>
<dbReference type="GO" id="GO:0006412">
    <property type="term" value="P:translation"/>
    <property type="evidence" value="ECO:0007669"/>
    <property type="project" value="UniProtKB-UniRule"/>
</dbReference>
<keyword evidence="3 5" id="KW-0687">Ribonucleoprotein</keyword>
<comment type="similarity">
    <text evidence="1 5">Belongs to the eukaryotic ribosomal protein eS19 family.</text>
</comment>
<reference evidence="6 7" key="1">
    <citation type="journal article" date="2016" name="Nat. Microbiol.">
        <title>Genomic inference of the metabolism of cosmopolitan subsurface Archaea, Hadesarchaea.</title>
        <authorList>
            <person name="Baker B.J."/>
            <person name="Saw J.H."/>
            <person name="Lind A.E."/>
            <person name="Lazar C.S."/>
            <person name="Hinrichs K.-U."/>
            <person name="Teske A.P."/>
            <person name="Ettema T.J."/>
        </authorList>
    </citation>
    <scope>NUCLEOTIDE SEQUENCE [LARGE SCALE GENOMIC DNA]</scope>
</reference>
<sequence length="140" mass="16087">MSVQEVQPTALIKRLSEELKKIEAIRPPQWALFVKTGVHKERPPEQTDWWYTRAASLLRRLYVDGPVGISRLRTYYGGRQNRGQPPEHFRKAGGKIIRVALQQLEKAGLVTRVERRGRKLTPKGVSMIESLARQMKSEKA</sequence>
<dbReference type="InterPro" id="IPR027548">
    <property type="entry name" value="Ribosomal_eS19_archaeal"/>
</dbReference>
<evidence type="ECO:0000256" key="2">
    <source>
        <dbReference type="ARBA" id="ARBA00022980"/>
    </source>
</evidence>
<dbReference type="InterPro" id="IPR036388">
    <property type="entry name" value="WH-like_DNA-bd_sf"/>
</dbReference>
<dbReference type="PROSITE" id="PS00628">
    <property type="entry name" value="RIBOSOMAL_S19E"/>
    <property type="match status" value="1"/>
</dbReference>
<gene>
    <name evidence="5" type="primary">rps19e</name>
    <name evidence="6" type="ORF">APZ16_05035</name>
</gene>
<proteinExistence type="inferred from homology"/>
<comment type="function">
    <text evidence="5">May be involved in maturation of the 30S ribosomal subunit.</text>
</comment>
<dbReference type="InterPro" id="IPR001266">
    <property type="entry name" value="Ribosomal_eS19"/>
</dbReference>